<organism evidence="10 11">
    <name type="scientific">Vulcanisaeta moutnovskia (strain 768-28)</name>
    <dbReference type="NCBI Taxonomy" id="985053"/>
    <lineage>
        <taxon>Archaea</taxon>
        <taxon>Thermoproteota</taxon>
        <taxon>Thermoprotei</taxon>
        <taxon>Thermoproteales</taxon>
        <taxon>Thermoproteaceae</taxon>
        <taxon>Vulcanisaeta</taxon>
    </lineage>
</organism>
<gene>
    <name evidence="7" type="primary">rps12</name>
    <name evidence="10" type="ordered locus">VMUT_2063</name>
</gene>
<evidence type="ECO:0000256" key="7">
    <source>
        <dbReference type="HAMAP-Rule" id="MF_00403"/>
    </source>
</evidence>
<accession>F0QWP3</accession>
<dbReference type="Gene3D" id="2.40.50.140">
    <property type="entry name" value="Nucleic acid-binding proteins"/>
    <property type="match status" value="1"/>
</dbReference>
<dbReference type="SUPFAM" id="SSF50249">
    <property type="entry name" value="Nucleic acid-binding proteins"/>
    <property type="match status" value="1"/>
</dbReference>
<dbReference type="InterPro" id="IPR006032">
    <property type="entry name" value="Ribosomal_uS12"/>
</dbReference>
<dbReference type="EMBL" id="CP002529">
    <property type="protein sequence ID" value="ADY02260.1"/>
    <property type="molecule type" value="Genomic_DNA"/>
</dbReference>
<dbReference type="Pfam" id="PF00164">
    <property type="entry name" value="Ribosom_S12_S23"/>
    <property type="match status" value="1"/>
</dbReference>
<reference evidence="10 11" key="1">
    <citation type="journal article" date="2011" name="J. Bacteriol.">
        <title>Complete genome sequence of 'Vulcanisaeta moutnovskia' strain 768-28, a novel member of the hyperthermophilic crenarchaeal genus vulcanisaeta.</title>
        <authorList>
            <person name="Gumerov V.M."/>
            <person name="Mardanov A.V."/>
            <person name="Beletsky A.V."/>
            <person name="Prokofeva M.I."/>
            <person name="Bonch-Osmolovskaya E.A."/>
            <person name="Ravin N.V."/>
            <person name="Skryabin K.G."/>
        </authorList>
    </citation>
    <scope>NUCLEOTIDE SEQUENCE [LARGE SCALE GENOMIC DNA]</scope>
    <source>
        <strain evidence="10 11">768-28</strain>
    </source>
</reference>
<evidence type="ECO:0000256" key="4">
    <source>
        <dbReference type="ARBA" id="ARBA00022884"/>
    </source>
</evidence>
<comment type="subunit">
    <text evidence="2 7 9">Part of the 30S ribosomal subunit.</text>
</comment>
<dbReference type="Proteomes" id="UP000007485">
    <property type="component" value="Chromosome"/>
</dbReference>
<dbReference type="NCBIfam" id="TIGR00982">
    <property type="entry name" value="uS12_E_A"/>
    <property type="match status" value="1"/>
</dbReference>
<dbReference type="KEGG" id="vmo:VMUT_2063"/>
<dbReference type="GO" id="GO:0019843">
    <property type="term" value="F:rRNA binding"/>
    <property type="evidence" value="ECO:0007669"/>
    <property type="project" value="UniProtKB-UniRule"/>
</dbReference>
<name>F0QWP3_VULM7</name>
<evidence type="ECO:0000256" key="9">
    <source>
        <dbReference type="RuleBase" id="RU004490"/>
    </source>
</evidence>
<comment type="similarity">
    <text evidence="1 7 8">Belongs to the universal ribosomal protein uS12 family.</text>
</comment>
<evidence type="ECO:0000313" key="11">
    <source>
        <dbReference type="Proteomes" id="UP000007485"/>
    </source>
</evidence>
<evidence type="ECO:0000256" key="3">
    <source>
        <dbReference type="ARBA" id="ARBA00022730"/>
    </source>
</evidence>
<dbReference type="AlphaFoldDB" id="F0QWP3"/>
<dbReference type="InterPro" id="IPR005680">
    <property type="entry name" value="Ribosomal_uS12_euk/arc"/>
</dbReference>
<dbReference type="CDD" id="cd03367">
    <property type="entry name" value="Ribosomal_S23"/>
    <property type="match status" value="1"/>
</dbReference>
<dbReference type="GO" id="GO:0015935">
    <property type="term" value="C:small ribosomal subunit"/>
    <property type="evidence" value="ECO:0007669"/>
    <property type="project" value="UniProtKB-UniRule"/>
</dbReference>
<evidence type="ECO:0000313" key="10">
    <source>
        <dbReference type="EMBL" id="ADY02260.1"/>
    </source>
</evidence>
<comment type="function">
    <text evidence="7 9">With S4 and S5 plays an important role in translational accuracy. Located at the interface of the 30S and 50S subunits.</text>
</comment>
<dbReference type="GO" id="GO:0006412">
    <property type="term" value="P:translation"/>
    <property type="evidence" value="ECO:0007669"/>
    <property type="project" value="UniProtKB-UniRule"/>
</dbReference>
<sequence length="150" mass="16726">MIAMPGKKSPLGMFAARGLKEKRKRFRWSDTYYKRRMLGIAKKFDPLEGAPMARGIVLEKVGVEARKPNAAVRKCVRVQITKNGKVVTAFVPWDGGLNIINEHDEVIIERIGGPEGRAYGDLPGVRFRVIMVNGVSLKAVLQGKKQKPVR</sequence>
<dbReference type="eggNOG" id="arCOG04255">
    <property type="taxonomic scope" value="Archaea"/>
</dbReference>
<evidence type="ECO:0000256" key="2">
    <source>
        <dbReference type="ARBA" id="ARBA00011458"/>
    </source>
</evidence>
<dbReference type="HOGENOM" id="CLU_115574_0_1_2"/>
<dbReference type="NCBIfam" id="NF003254">
    <property type="entry name" value="PRK04211.1"/>
    <property type="match status" value="1"/>
</dbReference>
<evidence type="ECO:0000256" key="8">
    <source>
        <dbReference type="RuleBase" id="RU003622"/>
    </source>
</evidence>
<evidence type="ECO:0000256" key="5">
    <source>
        <dbReference type="ARBA" id="ARBA00022980"/>
    </source>
</evidence>
<dbReference type="InterPro" id="IPR012340">
    <property type="entry name" value="NA-bd_OB-fold"/>
</dbReference>
<dbReference type="PANTHER" id="PTHR11652">
    <property type="entry name" value="30S RIBOSOMAL PROTEIN S12 FAMILY MEMBER"/>
    <property type="match status" value="1"/>
</dbReference>
<dbReference type="STRING" id="985053.VMUT_2063"/>
<evidence type="ECO:0000256" key="1">
    <source>
        <dbReference type="ARBA" id="ARBA00005657"/>
    </source>
</evidence>
<keyword evidence="11" id="KW-1185">Reference proteome</keyword>
<keyword evidence="5 7" id="KW-0689">Ribosomal protein</keyword>
<dbReference type="InterPro" id="IPR022863">
    <property type="entry name" value="Ribosomal_uS12_arc"/>
</dbReference>
<dbReference type="FunFam" id="2.40.50.140:FF:000007">
    <property type="entry name" value="40S ribosomal protein S23"/>
    <property type="match status" value="1"/>
</dbReference>
<keyword evidence="6 7" id="KW-0687">Ribonucleoprotein</keyword>
<evidence type="ECO:0000256" key="6">
    <source>
        <dbReference type="ARBA" id="ARBA00023274"/>
    </source>
</evidence>
<dbReference type="GO" id="GO:0003735">
    <property type="term" value="F:structural constituent of ribosome"/>
    <property type="evidence" value="ECO:0007669"/>
    <property type="project" value="UniProtKB-UniRule"/>
</dbReference>
<proteinExistence type="inferred from homology"/>
<dbReference type="HAMAP" id="MF_00403_A">
    <property type="entry name" value="Ribosomal_uS12_A"/>
    <property type="match status" value="1"/>
</dbReference>
<keyword evidence="3 7" id="KW-0699">rRNA-binding</keyword>
<keyword evidence="4 7" id="KW-0694">RNA-binding</keyword>
<dbReference type="PIRSF" id="PIRSF002133">
    <property type="entry name" value="Ribosomal_S12/S23"/>
    <property type="match status" value="1"/>
</dbReference>
<protein>
    <recommendedName>
        <fullName evidence="7">Small ribosomal subunit protein uS12</fullName>
    </recommendedName>
</protein>